<organism evidence="1 2">
    <name type="scientific">Trema orientale</name>
    <name type="common">Charcoal tree</name>
    <name type="synonym">Celtis orientalis</name>
    <dbReference type="NCBI Taxonomy" id="63057"/>
    <lineage>
        <taxon>Eukaryota</taxon>
        <taxon>Viridiplantae</taxon>
        <taxon>Streptophyta</taxon>
        <taxon>Embryophyta</taxon>
        <taxon>Tracheophyta</taxon>
        <taxon>Spermatophyta</taxon>
        <taxon>Magnoliopsida</taxon>
        <taxon>eudicotyledons</taxon>
        <taxon>Gunneridae</taxon>
        <taxon>Pentapetalae</taxon>
        <taxon>rosids</taxon>
        <taxon>fabids</taxon>
        <taxon>Rosales</taxon>
        <taxon>Cannabaceae</taxon>
        <taxon>Trema</taxon>
    </lineage>
</organism>
<comment type="caution">
    <text evidence="1">The sequence shown here is derived from an EMBL/GenBank/DDBJ whole genome shotgun (WGS) entry which is preliminary data.</text>
</comment>
<evidence type="ECO:0000313" key="1">
    <source>
        <dbReference type="EMBL" id="PON67416.1"/>
    </source>
</evidence>
<reference evidence="2" key="1">
    <citation type="submission" date="2016-06" db="EMBL/GenBank/DDBJ databases">
        <title>Parallel loss of symbiosis genes in relatives of nitrogen-fixing non-legume Parasponia.</title>
        <authorList>
            <person name="Van Velzen R."/>
            <person name="Holmer R."/>
            <person name="Bu F."/>
            <person name="Rutten L."/>
            <person name="Van Zeijl A."/>
            <person name="Liu W."/>
            <person name="Santuari L."/>
            <person name="Cao Q."/>
            <person name="Sharma T."/>
            <person name="Shen D."/>
            <person name="Roswanjaya Y."/>
            <person name="Wardhani T."/>
            <person name="Kalhor M.S."/>
            <person name="Jansen J."/>
            <person name="Van den Hoogen J."/>
            <person name="Gungor B."/>
            <person name="Hartog M."/>
            <person name="Hontelez J."/>
            <person name="Verver J."/>
            <person name="Yang W.-C."/>
            <person name="Schijlen E."/>
            <person name="Repin R."/>
            <person name="Schilthuizen M."/>
            <person name="Schranz E."/>
            <person name="Heidstra R."/>
            <person name="Miyata K."/>
            <person name="Fedorova E."/>
            <person name="Kohlen W."/>
            <person name="Bisseling T."/>
            <person name="Smit S."/>
            <person name="Geurts R."/>
        </authorList>
    </citation>
    <scope>NUCLEOTIDE SEQUENCE [LARGE SCALE GENOMIC DNA]</scope>
    <source>
        <strain evidence="2">cv. RG33-2</strain>
    </source>
</reference>
<dbReference type="InParanoid" id="A0A2P5D293"/>
<dbReference type="OrthoDB" id="841242at2759"/>
<accession>A0A2P5D293</accession>
<protein>
    <submittedName>
        <fullName evidence="1">Uncharacterized protein</fullName>
    </submittedName>
</protein>
<dbReference type="AlphaFoldDB" id="A0A2P5D293"/>
<dbReference type="PANTHER" id="PTHR38223">
    <property type="match status" value="1"/>
</dbReference>
<name>A0A2P5D293_TREOI</name>
<gene>
    <name evidence="1" type="ORF">TorRG33x02_264570</name>
</gene>
<dbReference type="PANTHER" id="PTHR38223:SF4">
    <property type="match status" value="1"/>
</dbReference>
<proteinExistence type="predicted"/>
<dbReference type="Proteomes" id="UP000237000">
    <property type="component" value="Unassembled WGS sequence"/>
</dbReference>
<keyword evidence="2" id="KW-1185">Reference proteome</keyword>
<evidence type="ECO:0000313" key="2">
    <source>
        <dbReference type="Proteomes" id="UP000237000"/>
    </source>
</evidence>
<sequence>MAGMQYYFFPTDFYYPRPQSANVDRHAGDRQLVPPVLEVQKLDNSKDVDHHEDQKASLVHSNPREYKFLKKNFPYSSIGLCRVRLNYKREEASSSTVALCYALSACNFKDRHVQKY</sequence>
<dbReference type="EMBL" id="JXTC01000304">
    <property type="protein sequence ID" value="PON67416.1"/>
    <property type="molecule type" value="Genomic_DNA"/>
</dbReference>